<dbReference type="Gene3D" id="1.10.260.40">
    <property type="entry name" value="lambda repressor-like DNA-binding domains"/>
    <property type="match status" value="1"/>
</dbReference>
<dbReference type="PANTHER" id="PTHR46797:SF1">
    <property type="entry name" value="METHYLPHOSPHONATE SYNTHASE"/>
    <property type="match status" value="1"/>
</dbReference>
<evidence type="ECO:0000313" key="3">
    <source>
        <dbReference type="EMBL" id="TCV05398.1"/>
    </source>
</evidence>
<proteinExistence type="predicted"/>
<keyword evidence="1" id="KW-0238">DNA-binding</keyword>
<gene>
    <name evidence="3" type="ORF">EDC54_10631</name>
</gene>
<evidence type="ECO:0000313" key="4">
    <source>
        <dbReference type="Proteomes" id="UP000295433"/>
    </source>
</evidence>
<evidence type="ECO:0000259" key="2">
    <source>
        <dbReference type="PROSITE" id="PS50943"/>
    </source>
</evidence>
<dbReference type="InterPro" id="IPR050807">
    <property type="entry name" value="TransReg_Diox_bact_type"/>
</dbReference>
<accession>A0A4R3VLB9</accession>
<keyword evidence="4" id="KW-1185">Reference proteome</keyword>
<dbReference type="InterPro" id="IPR001387">
    <property type="entry name" value="Cro/C1-type_HTH"/>
</dbReference>
<name>A0A4R3VLB9_9GAMM</name>
<dbReference type="GO" id="GO:0003700">
    <property type="term" value="F:DNA-binding transcription factor activity"/>
    <property type="evidence" value="ECO:0007669"/>
    <property type="project" value="TreeGrafter"/>
</dbReference>
<comment type="caution">
    <text evidence="3">The sequence shown here is derived from an EMBL/GenBank/DDBJ whole genome shotgun (WGS) entry which is preliminary data.</text>
</comment>
<dbReference type="PANTHER" id="PTHR46797">
    <property type="entry name" value="HTH-TYPE TRANSCRIPTIONAL REGULATOR"/>
    <property type="match status" value="1"/>
</dbReference>
<dbReference type="InterPro" id="IPR011051">
    <property type="entry name" value="RmlC_Cupin_sf"/>
</dbReference>
<dbReference type="GO" id="GO:0003677">
    <property type="term" value="F:DNA binding"/>
    <property type="evidence" value="ECO:0007669"/>
    <property type="project" value="UniProtKB-KW"/>
</dbReference>
<dbReference type="InterPro" id="IPR010982">
    <property type="entry name" value="Lambda_DNA-bd_dom_sf"/>
</dbReference>
<dbReference type="AlphaFoldDB" id="A0A4R3VLB9"/>
<dbReference type="Gene3D" id="2.60.120.10">
    <property type="entry name" value="Jelly Rolls"/>
    <property type="match status" value="1"/>
</dbReference>
<dbReference type="SMART" id="SM00530">
    <property type="entry name" value="HTH_XRE"/>
    <property type="match status" value="1"/>
</dbReference>
<reference evidence="3 4" key="1">
    <citation type="submission" date="2019-03" db="EMBL/GenBank/DDBJ databases">
        <title>Genomic Encyclopedia of Type Strains, Phase IV (KMG-IV): sequencing the most valuable type-strain genomes for metagenomic binning, comparative biology and taxonomic classification.</title>
        <authorList>
            <person name="Goeker M."/>
        </authorList>
    </citation>
    <scope>NUCLEOTIDE SEQUENCE [LARGE SCALE GENOMIC DNA]</scope>
    <source>
        <strain evidence="3 4">DSM 16730</strain>
    </source>
</reference>
<feature type="domain" description="HTH cro/C1-type" evidence="2">
    <location>
        <begin position="31"/>
        <end position="85"/>
    </location>
</feature>
<dbReference type="Proteomes" id="UP000295433">
    <property type="component" value="Unassembled WGS sequence"/>
</dbReference>
<organism evidence="3 4">
    <name type="scientific">Samsonia erythrinae</name>
    <dbReference type="NCBI Taxonomy" id="160434"/>
    <lineage>
        <taxon>Bacteria</taxon>
        <taxon>Pseudomonadati</taxon>
        <taxon>Pseudomonadota</taxon>
        <taxon>Gammaproteobacteria</taxon>
        <taxon>Enterobacterales</taxon>
        <taxon>Pectobacteriaceae</taxon>
        <taxon>Samsonia</taxon>
    </lineage>
</organism>
<dbReference type="PROSITE" id="PS50943">
    <property type="entry name" value="HTH_CROC1"/>
    <property type="match status" value="1"/>
</dbReference>
<dbReference type="SUPFAM" id="SSF47413">
    <property type="entry name" value="lambda repressor-like DNA-binding domains"/>
    <property type="match status" value="1"/>
</dbReference>
<dbReference type="CDD" id="cd00093">
    <property type="entry name" value="HTH_XRE"/>
    <property type="match status" value="1"/>
</dbReference>
<sequence length="201" mass="21814">MVNIMKVDNQENSAQAGMQVTTPIARLAVSIRRERERLHLSVTELAKRAGLAKSTLSQLETGIGNPSLETLWALAMALDVQVSQLIGQSRQHVQVIRANEGVATYSEQANYAATLLAACPAGVQRDIYRLKVQPGEARISQPHRPGTIEHVILSHGRARIGPVTQPIELCAGDYISYSADVPHLFDALEADTTAVMLIEQG</sequence>
<dbReference type="InterPro" id="IPR014710">
    <property type="entry name" value="RmlC-like_jellyroll"/>
</dbReference>
<evidence type="ECO:0000256" key="1">
    <source>
        <dbReference type="ARBA" id="ARBA00023125"/>
    </source>
</evidence>
<dbReference type="EMBL" id="SMBY01000006">
    <property type="protein sequence ID" value="TCV05398.1"/>
    <property type="molecule type" value="Genomic_DNA"/>
</dbReference>
<dbReference type="Pfam" id="PF01381">
    <property type="entry name" value="HTH_3"/>
    <property type="match status" value="1"/>
</dbReference>
<dbReference type="GO" id="GO:0005829">
    <property type="term" value="C:cytosol"/>
    <property type="evidence" value="ECO:0007669"/>
    <property type="project" value="TreeGrafter"/>
</dbReference>
<dbReference type="SUPFAM" id="SSF51182">
    <property type="entry name" value="RmlC-like cupins"/>
    <property type="match status" value="1"/>
</dbReference>
<protein>
    <submittedName>
        <fullName evidence="3">XRE family transcriptional regulator</fullName>
    </submittedName>
</protein>